<evidence type="ECO:0000256" key="3">
    <source>
        <dbReference type="ARBA" id="ARBA00022679"/>
    </source>
</evidence>
<feature type="transmembrane region" description="Helical" evidence="7">
    <location>
        <begin position="77"/>
        <end position="102"/>
    </location>
</feature>
<feature type="transmembrane region" description="Helical" evidence="7">
    <location>
        <begin position="206"/>
        <end position="223"/>
    </location>
</feature>
<keyword evidence="6 7" id="KW-0472">Membrane</keyword>
<keyword evidence="7 9" id="KW-0479">Metal-binding</keyword>
<dbReference type="UniPathway" id="UPA00219"/>
<evidence type="ECO:0000256" key="8">
    <source>
        <dbReference type="NCBIfam" id="TIGR00445"/>
    </source>
</evidence>
<dbReference type="PANTHER" id="PTHR22926:SF5">
    <property type="entry name" value="PHOSPHO-N-ACETYLMURAMOYL-PENTAPEPTIDE-TRANSFERASE HOMOLOG"/>
    <property type="match status" value="1"/>
</dbReference>
<comment type="cofactor">
    <cofactor evidence="7 9">
        <name>Mg(2+)</name>
        <dbReference type="ChEBI" id="CHEBI:18420"/>
    </cofactor>
</comment>
<evidence type="ECO:0000256" key="7">
    <source>
        <dbReference type="HAMAP-Rule" id="MF_00038"/>
    </source>
</evidence>
<keyword evidence="11" id="KW-1185">Reference proteome</keyword>
<dbReference type="Pfam" id="PF00953">
    <property type="entry name" value="Glycos_transf_4"/>
    <property type="match status" value="1"/>
</dbReference>
<evidence type="ECO:0000256" key="4">
    <source>
        <dbReference type="ARBA" id="ARBA00022692"/>
    </source>
</evidence>
<dbReference type="CDD" id="cd06852">
    <property type="entry name" value="GT_MraY"/>
    <property type="match status" value="1"/>
</dbReference>
<keyword evidence="3 7" id="KW-0808">Transferase</keyword>
<comment type="pathway">
    <text evidence="7">Cell wall biogenesis; peptidoglycan biosynthesis.</text>
</comment>
<evidence type="ECO:0000313" key="11">
    <source>
        <dbReference type="Proteomes" id="UP000295008"/>
    </source>
</evidence>
<keyword evidence="5 7" id="KW-1133">Transmembrane helix</keyword>
<feature type="binding site" evidence="9">
    <location>
        <position position="234"/>
    </location>
    <ligand>
        <name>Mg(2+)</name>
        <dbReference type="ChEBI" id="CHEBI:18420"/>
    </ligand>
</feature>
<reference evidence="10 11" key="1">
    <citation type="submission" date="2019-03" db="EMBL/GenBank/DDBJ databases">
        <title>Genomic Encyclopedia of Type Strains, Phase IV (KMG-IV): sequencing the most valuable type-strain genomes for metagenomic binning, comparative biology and taxonomic classification.</title>
        <authorList>
            <person name="Goeker M."/>
        </authorList>
    </citation>
    <scope>NUCLEOTIDE SEQUENCE [LARGE SCALE GENOMIC DNA]</scope>
    <source>
        <strain evidence="10 11">LX-B</strain>
    </source>
</reference>
<evidence type="ECO:0000256" key="9">
    <source>
        <dbReference type="PIRSR" id="PIRSR600715-1"/>
    </source>
</evidence>
<feature type="transmembrane region" description="Helical" evidence="7">
    <location>
        <begin position="182"/>
        <end position="200"/>
    </location>
</feature>
<evidence type="ECO:0000256" key="6">
    <source>
        <dbReference type="ARBA" id="ARBA00023136"/>
    </source>
</evidence>
<keyword evidence="7" id="KW-1003">Cell membrane</keyword>
<comment type="catalytic activity">
    <reaction evidence="7">
        <text>UDP-N-acetyl-alpha-D-muramoyl-L-alanyl-gamma-D-glutamyl-meso-2,6-diaminopimeloyl-D-alanyl-D-alanine + di-trans,octa-cis-undecaprenyl phosphate = di-trans,octa-cis-undecaprenyl diphospho-N-acetyl-alpha-D-muramoyl-L-alanyl-D-glutamyl-meso-2,6-diaminopimeloyl-D-alanyl-D-alanine + UMP</text>
        <dbReference type="Rhea" id="RHEA:28386"/>
        <dbReference type="ChEBI" id="CHEBI:57865"/>
        <dbReference type="ChEBI" id="CHEBI:60392"/>
        <dbReference type="ChEBI" id="CHEBI:61386"/>
        <dbReference type="ChEBI" id="CHEBI:61387"/>
        <dbReference type="EC" id="2.7.8.13"/>
    </reaction>
</comment>
<dbReference type="PROSITE" id="PS01348">
    <property type="entry name" value="MRAY_2"/>
    <property type="match status" value="1"/>
</dbReference>
<dbReference type="HAMAP" id="MF_00038">
    <property type="entry name" value="MraY"/>
    <property type="match status" value="1"/>
</dbReference>
<dbReference type="Proteomes" id="UP000295008">
    <property type="component" value="Unassembled WGS sequence"/>
</dbReference>
<dbReference type="InterPro" id="IPR018480">
    <property type="entry name" value="PNAcMuramoyl-5peptid_Trfase_CS"/>
</dbReference>
<comment type="function">
    <text evidence="7">Catalyzes the initial step of the lipid cycle reactions in the biosynthesis of the cell wall peptidoglycan: transfers peptidoglycan precursor phospho-MurNAc-pentapeptide from UDP-MurNAc-pentapeptide onto the lipid carrier undecaprenyl phosphate, yielding undecaprenyl-pyrophosphoryl-MurNAc-pentapeptide, known as lipid I.</text>
</comment>
<accession>A0A4V2QBY9</accession>
<dbReference type="Pfam" id="PF10555">
    <property type="entry name" value="MraY_sig1"/>
    <property type="match status" value="1"/>
</dbReference>
<keyword evidence="7" id="KW-0133">Cell shape</keyword>
<keyword evidence="7 9" id="KW-0460">Magnesium</keyword>
<comment type="caution">
    <text evidence="10">The sequence shown here is derived from an EMBL/GenBank/DDBJ whole genome shotgun (WGS) entry which is preliminary data.</text>
</comment>
<dbReference type="InterPro" id="IPR003524">
    <property type="entry name" value="PNAcMuramoyl-5peptid_Trfase"/>
</dbReference>
<evidence type="ECO:0000256" key="5">
    <source>
        <dbReference type="ARBA" id="ARBA00022989"/>
    </source>
</evidence>
<dbReference type="GO" id="GO:0051301">
    <property type="term" value="P:cell division"/>
    <property type="evidence" value="ECO:0007669"/>
    <property type="project" value="UniProtKB-KW"/>
</dbReference>
<dbReference type="AlphaFoldDB" id="A0A4V2QBY9"/>
<feature type="transmembrane region" description="Helical" evidence="7">
    <location>
        <begin position="114"/>
        <end position="133"/>
    </location>
</feature>
<protein>
    <recommendedName>
        <fullName evidence="7 8">Phospho-N-acetylmuramoyl-pentapeptide-transferase</fullName>
        <ecNumber evidence="7 8">2.7.8.13</ecNumber>
    </recommendedName>
    <alternativeName>
        <fullName evidence="7">UDP-MurNAc-pentapeptide phosphotransferase</fullName>
    </alternativeName>
</protein>
<comment type="subcellular location">
    <subcellularLocation>
        <location evidence="7">Cell membrane</location>
        <topology evidence="7">Multi-pass membrane protein</topology>
    </subcellularLocation>
    <subcellularLocation>
        <location evidence="1">Membrane</location>
        <topology evidence="1">Multi-pass membrane protein</topology>
    </subcellularLocation>
</comment>
<dbReference type="NCBIfam" id="TIGR00445">
    <property type="entry name" value="mraY"/>
    <property type="match status" value="1"/>
</dbReference>
<dbReference type="PROSITE" id="PS01347">
    <property type="entry name" value="MRAY_1"/>
    <property type="match status" value="1"/>
</dbReference>
<dbReference type="GO" id="GO:0046872">
    <property type="term" value="F:metal ion binding"/>
    <property type="evidence" value="ECO:0007669"/>
    <property type="project" value="UniProtKB-KW"/>
</dbReference>
<dbReference type="GO" id="GO:0008963">
    <property type="term" value="F:phospho-N-acetylmuramoyl-pentapeptide-transferase activity"/>
    <property type="evidence" value="ECO:0007669"/>
    <property type="project" value="UniProtKB-UniRule"/>
</dbReference>
<dbReference type="GO" id="GO:0008360">
    <property type="term" value="P:regulation of cell shape"/>
    <property type="evidence" value="ECO:0007669"/>
    <property type="project" value="UniProtKB-KW"/>
</dbReference>
<feature type="transmembrane region" description="Helical" evidence="7">
    <location>
        <begin position="305"/>
        <end position="326"/>
    </location>
</feature>
<dbReference type="EC" id="2.7.8.13" evidence="7 8"/>
<keyword evidence="7" id="KW-0961">Cell wall biogenesis/degradation</keyword>
<evidence type="ECO:0000256" key="2">
    <source>
        <dbReference type="ARBA" id="ARBA00005583"/>
    </source>
</evidence>
<dbReference type="GO" id="GO:0071555">
    <property type="term" value="P:cell wall organization"/>
    <property type="evidence" value="ECO:0007669"/>
    <property type="project" value="UniProtKB-KW"/>
</dbReference>
<proteinExistence type="inferred from homology"/>
<keyword evidence="7" id="KW-0131">Cell cycle</keyword>
<dbReference type="GO" id="GO:0051992">
    <property type="term" value="F:UDP-N-acetylmuramoyl-L-alanyl-D-glutamyl-meso-2,6-diaminopimelyl-D-alanyl-D-alanine:undecaprenyl-phosphate transferase activity"/>
    <property type="evidence" value="ECO:0007669"/>
    <property type="project" value="RHEA"/>
</dbReference>
<dbReference type="PANTHER" id="PTHR22926">
    <property type="entry name" value="PHOSPHO-N-ACETYLMURAMOYL-PENTAPEPTIDE-TRANSFERASE"/>
    <property type="match status" value="1"/>
</dbReference>
<keyword evidence="7" id="KW-0132">Cell division</keyword>
<feature type="transmembrane region" description="Helical" evidence="7">
    <location>
        <begin position="153"/>
        <end position="175"/>
    </location>
</feature>
<organism evidence="10 11">
    <name type="scientific">Hydrogenispora ethanolica</name>
    <dbReference type="NCBI Taxonomy" id="1082276"/>
    <lineage>
        <taxon>Bacteria</taxon>
        <taxon>Bacillati</taxon>
        <taxon>Bacillota</taxon>
        <taxon>Hydrogenispora</taxon>
    </lineage>
</organism>
<gene>
    <name evidence="7" type="primary">mraY</name>
    <name evidence="10" type="ORF">EDC14_104313</name>
</gene>
<feature type="transmembrane region" description="Helical" evidence="7">
    <location>
        <begin position="230"/>
        <end position="250"/>
    </location>
</feature>
<evidence type="ECO:0000256" key="1">
    <source>
        <dbReference type="ARBA" id="ARBA00004141"/>
    </source>
</evidence>
<name>A0A4V2QBY9_HYDET</name>
<feature type="transmembrane region" description="Helical" evidence="7">
    <location>
        <begin position="6"/>
        <end position="29"/>
    </location>
</feature>
<dbReference type="GO" id="GO:0005886">
    <property type="term" value="C:plasma membrane"/>
    <property type="evidence" value="ECO:0007669"/>
    <property type="project" value="UniProtKB-SubCell"/>
</dbReference>
<comment type="similarity">
    <text evidence="2 7">Belongs to the glycosyltransferase 4 family. MraY subfamily.</text>
</comment>
<sequence length="327" mass="35078">MASLIKLLFAALIAFAVSLCLGPFTIKILHRLKFGQSIRDDGPQTHLKKAGTPTMGGILILVSLVAGLAAADVFTPEVWWVLFLTISFGFIGLVDDFIIVVAKRSLGLKARQKLFAQIVLAGFAAVFMIQGRFPTTQLVPFTDLSLSFPDFGFGNPLFFLYAVFVIVAISNAVNLTDGLDGLASGTTAFAALAFGVLAFWQGHPSLGTFAIILASACFGFVWFNGPPAQVFMGDTGSLALGAALAGISLFSQLSLFFLIIGGIFVSETLSVVIQVTSYKTSGKRIFRMSPLHHHFELGGMLEPKIMIRFWMVGVVLGIIGILGYLLK</sequence>
<feature type="transmembrane region" description="Helical" evidence="7">
    <location>
        <begin position="50"/>
        <end position="71"/>
    </location>
</feature>
<dbReference type="EMBL" id="SLUN01000043">
    <property type="protein sequence ID" value="TCL58277.1"/>
    <property type="molecule type" value="Genomic_DNA"/>
</dbReference>
<evidence type="ECO:0000313" key="10">
    <source>
        <dbReference type="EMBL" id="TCL58277.1"/>
    </source>
</evidence>
<dbReference type="InterPro" id="IPR000715">
    <property type="entry name" value="Glycosyl_transferase_4"/>
</dbReference>
<keyword evidence="7" id="KW-0573">Peptidoglycan synthesis</keyword>
<keyword evidence="4 7" id="KW-0812">Transmembrane</keyword>
<dbReference type="GO" id="GO:0009252">
    <property type="term" value="P:peptidoglycan biosynthetic process"/>
    <property type="evidence" value="ECO:0007669"/>
    <property type="project" value="UniProtKB-UniRule"/>
</dbReference>
<feature type="binding site" evidence="9">
    <location>
        <position position="174"/>
    </location>
    <ligand>
        <name>Mg(2+)</name>
        <dbReference type="ChEBI" id="CHEBI:18420"/>
    </ligand>
</feature>